<evidence type="ECO:0000256" key="2">
    <source>
        <dbReference type="ARBA" id="ARBA00009437"/>
    </source>
</evidence>
<comment type="similarity">
    <text evidence="2">Belongs to the LysR transcriptional regulatory family.</text>
</comment>
<gene>
    <name evidence="7" type="ORF">CP49_23215</name>
</gene>
<dbReference type="EMBL" id="LLXX01000060">
    <property type="protein sequence ID" value="KRR09827.1"/>
    <property type="molecule type" value="Genomic_DNA"/>
</dbReference>
<sequence>MLEFDLLRTFVAVADCGGFHRAAEQLHLTQSTVSQQIKRLELETRRPLFRRTTRTVALTDDGEMLLDDARRLLQLEEAARRRLNAPQLSGMVRLGAVEEVASGSLPPALGRFAKLHPNVKLEVQIGVSSELIGQLDAGRLDVVLAKRPIGTSRGRLAWREPLLWTAADAFELAPGAPLPLALYREHSVSREAALQALRTSDLSWEIVYTSPSLTGVRAAGLAGLAVTPLPVSAIVGGLRVLGAAEGLPRLPDLEFAIFERDRPMAAAAALAATLSTLAPVADHPARGAKKRS</sequence>
<dbReference type="SUPFAM" id="SSF53850">
    <property type="entry name" value="Periplasmic binding protein-like II"/>
    <property type="match status" value="1"/>
</dbReference>
<dbReference type="OrthoDB" id="9789529at2"/>
<dbReference type="InterPro" id="IPR005119">
    <property type="entry name" value="LysR_subst-bd"/>
</dbReference>
<dbReference type="RefSeq" id="WP_057850155.1">
    <property type="nucleotide sequence ID" value="NZ_LLXX01000060.1"/>
</dbReference>
<evidence type="ECO:0000313" key="8">
    <source>
        <dbReference type="Proteomes" id="UP000051913"/>
    </source>
</evidence>
<dbReference type="FunFam" id="1.10.10.10:FF:000001">
    <property type="entry name" value="LysR family transcriptional regulator"/>
    <property type="match status" value="1"/>
</dbReference>
<accession>A0A0R3L2H1</accession>
<proteinExistence type="inferred from homology"/>
<dbReference type="PANTHER" id="PTHR30579">
    <property type="entry name" value="TRANSCRIPTIONAL REGULATOR"/>
    <property type="match status" value="1"/>
</dbReference>
<evidence type="ECO:0000313" key="7">
    <source>
        <dbReference type="EMBL" id="KRR09827.1"/>
    </source>
</evidence>
<feature type="domain" description="HTH lysR-type" evidence="6">
    <location>
        <begin position="2"/>
        <end position="59"/>
    </location>
</feature>
<organism evidence="7 8">
    <name type="scientific">Bradyrhizobium valentinum</name>
    <dbReference type="NCBI Taxonomy" id="1518501"/>
    <lineage>
        <taxon>Bacteria</taxon>
        <taxon>Pseudomonadati</taxon>
        <taxon>Pseudomonadota</taxon>
        <taxon>Alphaproteobacteria</taxon>
        <taxon>Hyphomicrobiales</taxon>
        <taxon>Nitrobacteraceae</taxon>
        <taxon>Bradyrhizobium</taxon>
    </lineage>
</organism>
<keyword evidence="3" id="KW-0805">Transcription regulation</keyword>
<dbReference type="STRING" id="1518501.CQ10_24640"/>
<comment type="caution">
    <text evidence="7">The sequence shown here is derived from an EMBL/GenBank/DDBJ whole genome shotgun (WGS) entry which is preliminary data.</text>
</comment>
<keyword evidence="5" id="KW-0804">Transcription</keyword>
<dbReference type="PANTHER" id="PTHR30579:SF7">
    <property type="entry name" value="HTH-TYPE TRANSCRIPTIONAL REGULATOR LRHA-RELATED"/>
    <property type="match status" value="1"/>
</dbReference>
<reference evidence="7 8" key="1">
    <citation type="submission" date="2014-03" db="EMBL/GenBank/DDBJ databases">
        <title>Bradyrhizobium valentinum sp. nov., isolated from effective nodules of Lupinus mariae-josephae, a lupine endemic of basic-lime soils in Eastern Spain.</title>
        <authorList>
            <person name="Duran D."/>
            <person name="Rey L."/>
            <person name="Navarro A."/>
            <person name="Busquets A."/>
            <person name="Imperial J."/>
            <person name="Ruiz-Argueso T."/>
        </authorList>
    </citation>
    <scope>NUCLEOTIDE SEQUENCE [LARGE SCALE GENOMIC DNA]</scope>
    <source>
        <strain evidence="7 8">LmjM3</strain>
    </source>
</reference>
<evidence type="ECO:0000259" key="6">
    <source>
        <dbReference type="PROSITE" id="PS50931"/>
    </source>
</evidence>
<dbReference type="Gene3D" id="1.10.10.10">
    <property type="entry name" value="Winged helix-like DNA-binding domain superfamily/Winged helix DNA-binding domain"/>
    <property type="match status" value="1"/>
</dbReference>
<dbReference type="PROSITE" id="PS50931">
    <property type="entry name" value="HTH_LYSR"/>
    <property type="match status" value="1"/>
</dbReference>
<dbReference type="Pfam" id="PF00126">
    <property type="entry name" value="HTH_1"/>
    <property type="match status" value="1"/>
</dbReference>
<dbReference type="Gene3D" id="3.40.190.10">
    <property type="entry name" value="Periplasmic binding protein-like II"/>
    <property type="match status" value="2"/>
</dbReference>
<protein>
    <submittedName>
        <fullName evidence="7">Transcriptional regulator</fullName>
    </submittedName>
</protein>
<name>A0A0R3L2H1_9BRAD</name>
<evidence type="ECO:0000256" key="1">
    <source>
        <dbReference type="ARBA" id="ARBA00003502"/>
    </source>
</evidence>
<dbReference type="InterPro" id="IPR050176">
    <property type="entry name" value="LTTR"/>
</dbReference>
<dbReference type="PRINTS" id="PR00039">
    <property type="entry name" value="HTHLYSR"/>
</dbReference>
<dbReference type="InterPro" id="IPR036390">
    <property type="entry name" value="WH_DNA-bd_sf"/>
</dbReference>
<dbReference type="Proteomes" id="UP000051913">
    <property type="component" value="Unassembled WGS sequence"/>
</dbReference>
<dbReference type="SUPFAM" id="SSF46785">
    <property type="entry name" value="Winged helix' DNA-binding domain"/>
    <property type="match status" value="1"/>
</dbReference>
<comment type="function">
    <text evidence="1">NodD regulates the expression of the nodABCFE genes which encode other nodulation proteins. NodD is also a negative regulator of its own expression. Binds flavonoids as inducers.</text>
</comment>
<dbReference type="Pfam" id="PF03466">
    <property type="entry name" value="LysR_substrate"/>
    <property type="match status" value="1"/>
</dbReference>
<evidence type="ECO:0000256" key="5">
    <source>
        <dbReference type="ARBA" id="ARBA00023163"/>
    </source>
</evidence>
<dbReference type="GO" id="GO:0003677">
    <property type="term" value="F:DNA binding"/>
    <property type="evidence" value="ECO:0007669"/>
    <property type="project" value="UniProtKB-KW"/>
</dbReference>
<dbReference type="AlphaFoldDB" id="A0A0R3L2H1"/>
<evidence type="ECO:0000256" key="4">
    <source>
        <dbReference type="ARBA" id="ARBA00023125"/>
    </source>
</evidence>
<dbReference type="InterPro" id="IPR036388">
    <property type="entry name" value="WH-like_DNA-bd_sf"/>
</dbReference>
<dbReference type="GO" id="GO:0003700">
    <property type="term" value="F:DNA-binding transcription factor activity"/>
    <property type="evidence" value="ECO:0007669"/>
    <property type="project" value="InterPro"/>
</dbReference>
<keyword evidence="8" id="KW-1185">Reference proteome</keyword>
<evidence type="ECO:0000256" key="3">
    <source>
        <dbReference type="ARBA" id="ARBA00023015"/>
    </source>
</evidence>
<keyword evidence="4" id="KW-0238">DNA-binding</keyword>
<dbReference type="InterPro" id="IPR000847">
    <property type="entry name" value="LysR_HTH_N"/>
</dbReference>